<dbReference type="Proteomes" id="UP001456524">
    <property type="component" value="Unassembled WGS sequence"/>
</dbReference>
<keyword evidence="3" id="KW-1185">Reference proteome</keyword>
<evidence type="ECO:0000313" key="2">
    <source>
        <dbReference type="EMBL" id="KAK8175950.1"/>
    </source>
</evidence>
<organism evidence="2 3">
    <name type="scientific">Phyllosticta citrichinensis</name>
    <dbReference type="NCBI Taxonomy" id="1130410"/>
    <lineage>
        <taxon>Eukaryota</taxon>
        <taxon>Fungi</taxon>
        <taxon>Dikarya</taxon>
        <taxon>Ascomycota</taxon>
        <taxon>Pezizomycotina</taxon>
        <taxon>Dothideomycetes</taxon>
        <taxon>Dothideomycetes incertae sedis</taxon>
        <taxon>Botryosphaeriales</taxon>
        <taxon>Phyllostictaceae</taxon>
        <taxon>Phyllosticta</taxon>
    </lineage>
</organism>
<proteinExistence type="predicted"/>
<feature type="chain" id="PRO_5045635231" description="Secreted protein" evidence="1">
    <location>
        <begin position="20"/>
        <end position="95"/>
    </location>
</feature>
<reference evidence="2 3" key="1">
    <citation type="journal article" date="2022" name="G3 (Bethesda)">
        <title>Enemy or ally: a genomic approach to elucidate the lifestyle of Phyllosticta citrichinaensis.</title>
        <authorList>
            <person name="Buijs V.A."/>
            <person name="Groenewald J.Z."/>
            <person name="Haridas S."/>
            <person name="LaButti K.M."/>
            <person name="Lipzen A."/>
            <person name="Martin F.M."/>
            <person name="Barry K."/>
            <person name="Grigoriev I.V."/>
            <person name="Crous P.W."/>
            <person name="Seidl M.F."/>
        </authorList>
    </citation>
    <scope>NUCLEOTIDE SEQUENCE [LARGE SCALE GENOMIC DNA]</scope>
    <source>
        <strain evidence="2 3">CBS 129764</strain>
    </source>
</reference>
<evidence type="ECO:0000256" key="1">
    <source>
        <dbReference type="SAM" id="SignalP"/>
    </source>
</evidence>
<feature type="signal peptide" evidence="1">
    <location>
        <begin position="1"/>
        <end position="19"/>
    </location>
</feature>
<name>A0ABR1Y466_9PEZI</name>
<gene>
    <name evidence="2" type="ORF">IWX90DRAFT_425647</name>
</gene>
<dbReference type="EMBL" id="JBBWUH010000002">
    <property type="protein sequence ID" value="KAK8175950.1"/>
    <property type="molecule type" value="Genomic_DNA"/>
</dbReference>
<comment type="caution">
    <text evidence="2">The sequence shown here is derived from an EMBL/GenBank/DDBJ whole genome shotgun (WGS) entry which is preliminary data.</text>
</comment>
<evidence type="ECO:0008006" key="4">
    <source>
        <dbReference type="Google" id="ProtNLM"/>
    </source>
</evidence>
<sequence>MRSALFFFFLFLESNSRRAFSEFGHGCGGRVGTRSCHGERSRCELLTFSRTQRLSAVLALQVASKAFGVARDAGAQMWRSCVERCEEKRVEYLPR</sequence>
<evidence type="ECO:0000313" key="3">
    <source>
        <dbReference type="Proteomes" id="UP001456524"/>
    </source>
</evidence>
<protein>
    <recommendedName>
        <fullName evidence="4">Secreted protein</fullName>
    </recommendedName>
</protein>
<accession>A0ABR1Y466</accession>
<keyword evidence="1" id="KW-0732">Signal</keyword>